<dbReference type="GO" id="GO:0006351">
    <property type="term" value="P:DNA-templated transcription"/>
    <property type="evidence" value="ECO:0007669"/>
    <property type="project" value="InterPro"/>
</dbReference>
<dbReference type="OrthoDB" id="270392at2759"/>
<name>A0A7J7ICH6_9RHOD</name>
<evidence type="ECO:0000256" key="2">
    <source>
        <dbReference type="ARBA" id="ARBA00012418"/>
    </source>
</evidence>
<evidence type="ECO:0000259" key="14">
    <source>
        <dbReference type="Pfam" id="PF05000"/>
    </source>
</evidence>
<dbReference type="InterPro" id="IPR042102">
    <property type="entry name" value="RNA_pol_Rpb1_3_sf"/>
</dbReference>
<comment type="subcellular location">
    <subcellularLocation>
        <location evidence="1">Nucleus</location>
    </subcellularLocation>
</comment>
<dbReference type="Gene3D" id="6.20.50.80">
    <property type="match status" value="1"/>
</dbReference>
<dbReference type="EC" id="2.7.7.6" evidence="2"/>
<dbReference type="InterPro" id="IPR007066">
    <property type="entry name" value="RNA_pol_Rpb1_3"/>
</dbReference>
<dbReference type="InterPro" id="IPR007083">
    <property type="entry name" value="RNA_pol_Rpb1_4"/>
</dbReference>
<evidence type="ECO:0000256" key="6">
    <source>
        <dbReference type="ARBA" id="ARBA00022723"/>
    </source>
</evidence>
<feature type="domain" description="RNA polymerase Rpb1" evidence="12">
    <location>
        <begin position="28"/>
        <end position="152"/>
    </location>
</feature>
<gene>
    <name evidence="15" type="primary">POLR3A</name>
    <name evidence="15" type="ORF">F1559_000678</name>
</gene>
<dbReference type="AlphaFoldDB" id="A0A7J7ICH6"/>
<evidence type="ECO:0000256" key="8">
    <source>
        <dbReference type="ARBA" id="ARBA00022842"/>
    </source>
</evidence>
<dbReference type="GO" id="GO:0003899">
    <property type="term" value="F:DNA-directed RNA polymerase activity"/>
    <property type="evidence" value="ECO:0007669"/>
    <property type="project" value="UniProtKB-EC"/>
</dbReference>
<keyword evidence="5" id="KW-0548">Nucleotidyltransferase</keyword>
<keyword evidence="7" id="KW-0862">Zinc</keyword>
<evidence type="ECO:0000259" key="12">
    <source>
        <dbReference type="Pfam" id="PF04983"/>
    </source>
</evidence>
<evidence type="ECO:0000313" key="16">
    <source>
        <dbReference type="Proteomes" id="UP000530660"/>
    </source>
</evidence>
<evidence type="ECO:0000256" key="4">
    <source>
        <dbReference type="ARBA" id="ARBA00022679"/>
    </source>
</evidence>
<proteinExistence type="predicted"/>
<dbReference type="Proteomes" id="UP000530660">
    <property type="component" value="Unassembled WGS sequence"/>
</dbReference>
<dbReference type="GO" id="GO:0000428">
    <property type="term" value="C:DNA-directed RNA polymerase complex"/>
    <property type="evidence" value="ECO:0007669"/>
    <property type="project" value="UniProtKB-KW"/>
</dbReference>
<dbReference type="FunFam" id="1.10.150.390:FF:000004">
    <property type="entry name" value="DNA-directed RNA polymerase subunit"/>
    <property type="match status" value="1"/>
</dbReference>
<evidence type="ECO:0000259" key="13">
    <source>
        <dbReference type="Pfam" id="PF04998"/>
    </source>
</evidence>
<evidence type="ECO:0000256" key="10">
    <source>
        <dbReference type="ARBA" id="ARBA00023242"/>
    </source>
</evidence>
<evidence type="ECO:0000256" key="11">
    <source>
        <dbReference type="ARBA" id="ARBA00048552"/>
    </source>
</evidence>
<keyword evidence="3 15" id="KW-0240">DNA-directed RNA polymerase</keyword>
<keyword evidence="9" id="KW-0804">Transcription</keyword>
<dbReference type="PANTHER" id="PTHR48446:SF1">
    <property type="entry name" value="DNA-DIRECTED RNA POLYMERASE SUBUNIT BETA' N-TERMINAL SECTION"/>
    <property type="match status" value="1"/>
</dbReference>
<keyword evidence="10" id="KW-0539">Nucleus</keyword>
<dbReference type="PANTHER" id="PTHR48446">
    <property type="entry name" value="DNA-DIRECTED RNA POLYMERASE SUBUNIT BETA' N-TERMINAL SECTION"/>
    <property type="match status" value="1"/>
</dbReference>
<comment type="caution">
    <text evidence="15">The sequence shown here is derived from an EMBL/GenBank/DDBJ whole genome shotgun (WGS) entry which is preliminary data.</text>
</comment>
<dbReference type="Pfam" id="PF05000">
    <property type="entry name" value="RNA_pol_Rpb1_4"/>
    <property type="match status" value="1"/>
</dbReference>
<dbReference type="Gene3D" id="1.10.150.390">
    <property type="match status" value="1"/>
</dbReference>
<organism evidence="15 16">
    <name type="scientific">Cyanidiococcus yangmingshanensis</name>
    <dbReference type="NCBI Taxonomy" id="2690220"/>
    <lineage>
        <taxon>Eukaryota</taxon>
        <taxon>Rhodophyta</taxon>
        <taxon>Bangiophyceae</taxon>
        <taxon>Cyanidiales</taxon>
        <taxon>Cyanidiaceae</taxon>
        <taxon>Cyanidiococcus</taxon>
    </lineage>
</organism>
<keyword evidence="16" id="KW-1185">Reference proteome</keyword>
<evidence type="ECO:0000256" key="5">
    <source>
        <dbReference type="ARBA" id="ARBA00022695"/>
    </source>
</evidence>
<feature type="domain" description="RNA polymerase Rpb1" evidence="13">
    <location>
        <begin position="291"/>
        <end position="832"/>
    </location>
</feature>
<sequence length="959" mass="106624">MFSTVDRQPRSAWSGRLSHRHQQLFQPRLPEPAVLHPEPLWTGKQLFSAMVQADELLANAEIRALICCDAAEKGYIGDKCWCPADAYVCVRAAELVCGQVAKRTIGAQSKSALLYVLHREAGPMVAARCMNRLARFASRWLSEYGFSFGIDEVRPSVALEQAKAERIHDAYRQVQSAIDRYRQGTMRPRPGCTDEETLEWHIHRLLSDLREQAGQLCLQDMAPENAAMIMAMSGAKGSTINISQMVACVGQQTVNGTRVRSGFQQRTLPHFPRGDKSPEAGGFVANSFYAGMNAIEFFFHSMAGREGLVDTAVKTAETGYMQRRFMKALEDLRVAYDGTVRTSNAGVVQFRYGGDGLDPLEMEAMHGQAIDWERLWNTIQWLDAHEAVALDAQVRSPTVRREEPLVRDTGPSTIPTSMLTPTRLLTMENSERNKTTTDRLASIPIPSTWPERVREAAAESIATRGPLHDRQWQRFMVLVERKLQRALIQPGTAVGAIAAQSIGEPSTQMTLKTFHFAGVASMNITQGVPRIKELVNATRHISTPLVTAALDKVPNRSTLELARAVRTRLECRRLGQVVRYGEIRWQRQDAYLDYVLDEVFAQEQGLVVGVNKALKREDAVEVPLLRRLRAQLHWPAPDPTQRPISSSGLRIHREVDGTVHLQVWPTAAADCGTRSARRSSLFSDRRTSFQDIERELSQLQRRLLELVVSGLPSIRRVVLSQLPPSASVSDGFSLDHASSVQLLAESEDMRSIMNTEGVDPTRVFCNHVLVVERVLGIEAARTTMVKEILETMAAHGVTVDARHVNLLADMMTFGGEVLGITRFGIGKMRQSTLMLASFEKTVDHLFEAALRTRSDRIQGVSERVIMGRPVPLGTGMVSVGLSEEACGQRTIDGHRTGVHSCALRPVATVDGNDHHQGGEERAVSTLQVQRAHLVWHRARPPESQLVYETCSGDRAGYAR</sequence>
<protein>
    <recommendedName>
        <fullName evidence="2">DNA-directed RNA polymerase</fullName>
        <ecNumber evidence="2">2.7.7.6</ecNumber>
    </recommendedName>
</protein>
<dbReference type="InterPro" id="IPR038120">
    <property type="entry name" value="Rpb1_funnel_sf"/>
</dbReference>
<accession>A0A7J7ICH6</accession>
<dbReference type="GO" id="GO:0005634">
    <property type="term" value="C:nucleus"/>
    <property type="evidence" value="ECO:0007669"/>
    <property type="project" value="UniProtKB-SubCell"/>
</dbReference>
<reference evidence="15 16" key="1">
    <citation type="journal article" date="2020" name="J. Phycol.">
        <title>Comparative genome analysis reveals Cyanidiococcus gen. nov., a new extremophilic red algal genus sister to Cyanidioschyzon (Cyanidioschyzonaceae, Rhodophyta).</title>
        <authorList>
            <person name="Liu S.-L."/>
            <person name="Chiang Y.-R."/>
            <person name="Yoon H.S."/>
            <person name="Fu H.-Y."/>
        </authorList>
    </citation>
    <scope>NUCLEOTIDE SEQUENCE [LARGE SCALE GENOMIC DNA]</scope>
    <source>
        <strain evidence="15 16">THAL066</strain>
    </source>
</reference>
<dbReference type="GO" id="GO:0003677">
    <property type="term" value="F:DNA binding"/>
    <property type="evidence" value="ECO:0007669"/>
    <property type="project" value="InterPro"/>
</dbReference>
<keyword evidence="6" id="KW-0479">Metal-binding</keyword>
<evidence type="ECO:0000256" key="7">
    <source>
        <dbReference type="ARBA" id="ARBA00022833"/>
    </source>
</evidence>
<comment type="catalytic activity">
    <reaction evidence="11">
        <text>RNA(n) + a ribonucleoside 5'-triphosphate = RNA(n+1) + diphosphate</text>
        <dbReference type="Rhea" id="RHEA:21248"/>
        <dbReference type="Rhea" id="RHEA-COMP:14527"/>
        <dbReference type="Rhea" id="RHEA-COMP:17342"/>
        <dbReference type="ChEBI" id="CHEBI:33019"/>
        <dbReference type="ChEBI" id="CHEBI:61557"/>
        <dbReference type="ChEBI" id="CHEBI:140395"/>
        <dbReference type="EC" id="2.7.7.6"/>
    </reaction>
</comment>
<dbReference type="Gene3D" id="1.10.274.100">
    <property type="entry name" value="RNA polymerase Rpb1, domain 3"/>
    <property type="match status" value="1"/>
</dbReference>
<dbReference type="EMBL" id="VWRR01000017">
    <property type="protein sequence ID" value="KAF6000813.1"/>
    <property type="molecule type" value="Genomic_DNA"/>
</dbReference>
<dbReference type="InterPro" id="IPR015700">
    <property type="entry name" value="RPC1"/>
</dbReference>
<dbReference type="Pfam" id="PF04998">
    <property type="entry name" value="RNA_pol_Rpb1_5"/>
    <property type="match status" value="1"/>
</dbReference>
<dbReference type="Pfam" id="PF04983">
    <property type="entry name" value="RNA_pol_Rpb1_3"/>
    <property type="match status" value="1"/>
</dbReference>
<dbReference type="Gene3D" id="6.10.250.2940">
    <property type="match status" value="1"/>
</dbReference>
<dbReference type="GO" id="GO:0046872">
    <property type="term" value="F:metal ion binding"/>
    <property type="evidence" value="ECO:0007669"/>
    <property type="project" value="UniProtKB-KW"/>
</dbReference>
<dbReference type="Gene3D" id="1.10.132.30">
    <property type="match status" value="1"/>
</dbReference>
<evidence type="ECO:0000256" key="9">
    <source>
        <dbReference type="ARBA" id="ARBA00023163"/>
    </source>
</evidence>
<feature type="domain" description="RNA polymerase Rpb1" evidence="14">
    <location>
        <begin position="181"/>
        <end position="284"/>
    </location>
</feature>
<keyword evidence="8" id="KW-0460">Magnesium</keyword>
<evidence type="ECO:0000313" key="15">
    <source>
        <dbReference type="EMBL" id="KAF6000813.1"/>
    </source>
</evidence>
<evidence type="ECO:0000256" key="3">
    <source>
        <dbReference type="ARBA" id="ARBA00022478"/>
    </source>
</evidence>
<dbReference type="InterPro" id="IPR007081">
    <property type="entry name" value="RNA_pol_Rpb1_5"/>
</dbReference>
<evidence type="ECO:0000256" key="1">
    <source>
        <dbReference type="ARBA" id="ARBA00004123"/>
    </source>
</evidence>
<keyword evidence="4" id="KW-0808">Transferase</keyword>
<dbReference type="SUPFAM" id="SSF64484">
    <property type="entry name" value="beta and beta-prime subunits of DNA dependent RNA-polymerase"/>
    <property type="match status" value="1"/>
</dbReference>